<evidence type="ECO:0000313" key="1">
    <source>
        <dbReference type="EnsemblPlants" id="EMT31576"/>
    </source>
</evidence>
<organism evidence="1">
    <name type="scientific">Aegilops tauschii</name>
    <name type="common">Tausch's goatgrass</name>
    <name type="synonym">Aegilops squarrosa</name>
    <dbReference type="NCBI Taxonomy" id="37682"/>
    <lineage>
        <taxon>Eukaryota</taxon>
        <taxon>Viridiplantae</taxon>
        <taxon>Streptophyta</taxon>
        <taxon>Embryophyta</taxon>
        <taxon>Tracheophyta</taxon>
        <taxon>Spermatophyta</taxon>
        <taxon>Magnoliopsida</taxon>
        <taxon>Liliopsida</taxon>
        <taxon>Poales</taxon>
        <taxon>Poaceae</taxon>
        <taxon>BOP clade</taxon>
        <taxon>Pooideae</taxon>
        <taxon>Triticodae</taxon>
        <taxon>Triticeae</taxon>
        <taxon>Triticinae</taxon>
        <taxon>Aegilops</taxon>
    </lineage>
</organism>
<dbReference type="EnsemblPlants" id="EMT31576">
    <property type="protein sequence ID" value="EMT31576"/>
    <property type="gene ID" value="F775_24881"/>
</dbReference>
<name>M8D5E0_AEGTA</name>
<reference evidence="1" key="1">
    <citation type="submission" date="2015-06" db="UniProtKB">
        <authorList>
            <consortium name="EnsemblPlants"/>
        </authorList>
    </citation>
    <scope>IDENTIFICATION</scope>
</reference>
<proteinExistence type="predicted"/>
<protein>
    <submittedName>
        <fullName evidence="1">Uncharacterized protein</fullName>
    </submittedName>
</protein>
<dbReference type="AlphaFoldDB" id="M8D5E0"/>
<sequence length="160" mass="17128">MANRASTTDDLRVKISSARSDVCFFCGVGGGGRSGDSHARDAEDTHGARRKMVVMGGDAPFGEVEIGARWGVALRVETARRNVTGRIPLFSPELKHVGKPGAGPTTVVCLPPSPCREVTLLRADLEAPSPRRHNCRTNVLLTTQAFSRSSCPTILKGKME</sequence>
<accession>M8D5E0</accession>